<dbReference type="SUPFAM" id="SSF53474">
    <property type="entry name" value="alpha/beta-Hydrolases"/>
    <property type="match status" value="1"/>
</dbReference>
<evidence type="ECO:0000256" key="1">
    <source>
        <dbReference type="SAM" id="SignalP"/>
    </source>
</evidence>
<organism evidence="2 3">
    <name type="scientific">Novosphingobium sediminicola</name>
    <dbReference type="NCBI Taxonomy" id="563162"/>
    <lineage>
        <taxon>Bacteria</taxon>
        <taxon>Pseudomonadati</taxon>
        <taxon>Pseudomonadota</taxon>
        <taxon>Alphaproteobacteria</taxon>
        <taxon>Sphingomonadales</taxon>
        <taxon>Sphingomonadaceae</taxon>
        <taxon>Novosphingobium</taxon>
    </lineage>
</organism>
<evidence type="ECO:0000313" key="2">
    <source>
        <dbReference type="EMBL" id="MBB3954439.1"/>
    </source>
</evidence>
<sequence length="459" mass="49174">MKAIASALALVLAGTTIWTGSAQAQMGPQAPWSPDNARFVRLASGVPGVLFSPTVVSPRNQIAFFVMHANGDYTAFPACTELARRGYQVLCANNSTSKDGLFDDGALDRILIEAKAGVAWLRAQPGVKKVLLFGHSGGNTVMTAYQMIAEGGVASCQGAEKIHVCPNDLAGLPAADGMVMADSNWGQSAMTLFSVDPAVKGLGKGTDLNPALDMFNPANGFKITGSTYSEEFRRKFLSAASARNMTILKAAQARKEAIKAGKGDFTDDEIFVVAGSSYIGFNNKLYSQDTRLLEHSKAPWPLIRADGSVVTQIIHSVRPPMSRENLSPSFMRGALRTTVENYLSSYATRTTPEFSYGETSEIKGVDWQSNYANPVGNVEKIHVPVLAMGMTGGWEGLAAETIYDHAASKDKAIAFVEGATHGYTPCKACEKTPGQFGDTVKNLFDYVDQWVSAPGRFLP</sequence>
<dbReference type="AlphaFoldDB" id="A0A7W6CGW9"/>
<feature type="signal peptide" evidence="1">
    <location>
        <begin position="1"/>
        <end position="24"/>
    </location>
</feature>
<reference evidence="2 3" key="1">
    <citation type="submission" date="2020-08" db="EMBL/GenBank/DDBJ databases">
        <title>Genomic Encyclopedia of Type Strains, Phase IV (KMG-IV): sequencing the most valuable type-strain genomes for metagenomic binning, comparative biology and taxonomic classification.</title>
        <authorList>
            <person name="Goeker M."/>
        </authorList>
    </citation>
    <scope>NUCLEOTIDE SEQUENCE [LARGE SCALE GENOMIC DNA]</scope>
    <source>
        <strain evidence="2 3">DSM 27057</strain>
    </source>
</reference>
<keyword evidence="1" id="KW-0732">Signal</keyword>
<proteinExistence type="predicted"/>
<keyword evidence="3" id="KW-1185">Reference proteome</keyword>
<evidence type="ECO:0008006" key="4">
    <source>
        <dbReference type="Google" id="ProtNLM"/>
    </source>
</evidence>
<protein>
    <recommendedName>
        <fullName evidence="4">Alpha/beta hydrolase</fullName>
    </recommendedName>
</protein>
<dbReference type="InterPro" id="IPR029058">
    <property type="entry name" value="AB_hydrolase_fold"/>
</dbReference>
<name>A0A7W6CGW9_9SPHN</name>
<dbReference type="EMBL" id="JACIDX010000004">
    <property type="protein sequence ID" value="MBB3954439.1"/>
    <property type="molecule type" value="Genomic_DNA"/>
</dbReference>
<dbReference type="Gene3D" id="3.40.50.1820">
    <property type="entry name" value="alpha/beta hydrolase"/>
    <property type="match status" value="1"/>
</dbReference>
<accession>A0A7W6CGW9</accession>
<evidence type="ECO:0000313" key="3">
    <source>
        <dbReference type="Proteomes" id="UP000548867"/>
    </source>
</evidence>
<comment type="caution">
    <text evidence="2">The sequence shown here is derived from an EMBL/GenBank/DDBJ whole genome shotgun (WGS) entry which is preliminary data.</text>
</comment>
<dbReference type="Proteomes" id="UP000548867">
    <property type="component" value="Unassembled WGS sequence"/>
</dbReference>
<feature type="chain" id="PRO_5031439913" description="Alpha/beta hydrolase" evidence="1">
    <location>
        <begin position="25"/>
        <end position="459"/>
    </location>
</feature>
<gene>
    <name evidence="2" type="ORF">GGR38_001366</name>
</gene>